<comment type="caution">
    <text evidence="16">The sequence shown here is derived from an EMBL/GenBank/DDBJ whole genome shotgun (WGS) entry which is preliminary data.</text>
</comment>
<keyword evidence="9" id="KW-0418">Kinase</keyword>
<feature type="transmembrane region" description="Helical" evidence="14">
    <location>
        <begin position="170"/>
        <end position="190"/>
    </location>
</feature>
<dbReference type="InterPro" id="IPR036890">
    <property type="entry name" value="HATPase_C_sf"/>
</dbReference>
<keyword evidence="10" id="KW-0067">ATP-binding</keyword>
<keyword evidence="17" id="KW-1185">Reference proteome</keyword>
<dbReference type="PRINTS" id="PR00344">
    <property type="entry name" value="BCTRLSENSOR"/>
</dbReference>
<dbReference type="Pfam" id="PF08448">
    <property type="entry name" value="PAS_4"/>
    <property type="match status" value="1"/>
</dbReference>
<dbReference type="PROSITE" id="PS50109">
    <property type="entry name" value="HIS_KIN"/>
    <property type="match status" value="1"/>
</dbReference>
<dbReference type="InterPro" id="IPR033463">
    <property type="entry name" value="sCache_3"/>
</dbReference>
<dbReference type="InterPro" id="IPR016120">
    <property type="entry name" value="Sig_transdc_His_kin_SpoOB"/>
</dbReference>
<evidence type="ECO:0000256" key="10">
    <source>
        <dbReference type="ARBA" id="ARBA00022840"/>
    </source>
</evidence>
<evidence type="ECO:0000256" key="9">
    <source>
        <dbReference type="ARBA" id="ARBA00022777"/>
    </source>
</evidence>
<dbReference type="SMART" id="SM00091">
    <property type="entry name" value="PAS"/>
    <property type="match status" value="1"/>
</dbReference>
<evidence type="ECO:0000259" key="15">
    <source>
        <dbReference type="PROSITE" id="PS50109"/>
    </source>
</evidence>
<dbReference type="CDD" id="cd00130">
    <property type="entry name" value="PAS"/>
    <property type="match status" value="1"/>
</dbReference>
<evidence type="ECO:0000256" key="5">
    <source>
        <dbReference type="ARBA" id="ARBA00022553"/>
    </source>
</evidence>
<keyword evidence="8" id="KW-0547">Nucleotide-binding</keyword>
<evidence type="ECO:0000256" key="4">
    <source>
        <dbReference type="ARBA" id="ARBA00022475"/>
    </source>
</evidence>
<organism evidence="16 17">
    <name type="scientific">Marispirochaeta aestuarii</name>
    <dbReference type="NCBI Taxonomy" id="1963862"/>
    <lineage>
        <taxon>Bacteria</taxon>
        <taxon>Pseudomonadati</taxon>
        <taxon>Spirochaetota</taxon>
        <taxon>Spirochaetia</taxon>
        <taxon>Spirochaetales</taxon>
        <taxon>Spirochaetaceae</taxon>
        <taxon>Marispirochaeta</taxon>
    </lineage>
</organism>
<dbReference type="Pfam" id="PF02518">
    <property type="entry name" value="HATPase_c"/>
    <property type="match status" value="1"/>
</dbReference>
<evidence type="ECO:0000256" key="14">
    <source>
        <dbReference type="SAM" id="Phobius"/>
    </source>
</evidence>
<comment type="subcellular location">
    <subcellularLocation>
        <location evidence="2">Cell membrane</location>
        <topology evidence="2">Multi-pass membrane protein</topology>
    </subcellularLocation>
</comment>
<dbReference type="OrthoDB" id="9792686at2"/>
<keyword evidence="6" id="KW-0808">Transferase</keyword>
<evidence type="ECO:0000256" key="6">
    <source>
        <dbReference type="ARBA" id="ARBA00022679"/>
    </source>
</evidence>
<dbReference type="InterPro" id="IPR005467">
    <property type="entry name" value="His_kinase_dom"/>
</dbReference>
<evidence type="ECO:0000256" key="12">
    <source>
        <dbReference type="ARBA" id="ARBA00023012"/>
    </source>
</evidence>
<keyword evidence="5" id="KW-0597">Phosphoprotein</keyword>
<keyword evidence="11 14" id="KW-1133">Transmembrane helix</keyword>
<accession>A0A1Y1RZA3</accession>
<dbReference type="InterPro" id="IPR000014">
    <property type="entry name" value="PAS"/>
</dbReference>
<dbReference type="Pfam" id="PF14689">
    <property type="entry name" value="SPOB_a"/>
    <property type="match status" value="1"/>
</dbReference>
<dbReference type="GO" id="GO:0000155">
    <property type="term" value="F:phosphorelay sensor kinase activity"/>
    <property type="evidence" value="ECO:0007669"/>
    <property type="project" value="InterPro"/>
</dbReference>
<keyword evidence="13 14" id="KW-0472">Membrane</keyword>
<keyword evidence="4" id="KW-1003">Cell membrane</keyword>
<dbReference type="SUPFAM" id="SSF55890">
    <property type="entry name" value="Sporulation response regulatory protein Spo0B"/>
    <property type="match status" value="1"/>
</dbReference>
<evidence type="ECO:0000256" key="8">
    <source>
        <dbReference type="ARBA" id="ARBA00022741"/>
    </source>
</evidence>
<dbReference type="PANTHER" id="PTHR43547:SF10">
    <property type="entry name" value="SENSOR HISTIDINE KINASE DCUS"/>
    <property type="match status" value="1"/>
</dbReference>
<dbReference type="InterPro" id="IPR003594">
    <property type="entry name" value="HATPase_dom"/>
</dbReference>
<dbReference type="RefSeq" id="WP_083049813.1">
    <property type="nucleotide sequence ID" value="NZ_CAXXQO010000003.1"/>
</dbReference>
<sequence>MKQVFSLQARIFLFIAVLLLFALGIEIITFNKQIEQHIINEGKRQTLTIADTVSRDPRIIEAFSEADPSSTIQPVTKNLQEMTGVSFIVVMNMESIRYSHPEPDRIGKHFVGGDEQEAIRGKRYTSTAKGTLGISLRSFVPILSEDGQIGVVSVGKLLTDIKNQQRKYTAVLNLLTLGTLVIGLIGAILLSRNIKKTIFGLEPYEIAALMEERDILLSSINEGIIAIDRERTIIELNENAKRLLSLDGDCIGKPLQELFPETRLPEIMKSGIPLIDQEETINGRIVLCSRKPMISRGETIGAVASYRDMSEIRKLAEELTEVKSYINALRAQHHEHLNKLHVISGLIQLHRFKEAASYITATMTKQQELFDFLRNRIGSPAISGLLLAKIKEAGENHIECTIDPESSFPRIHTENVDSFVIIIGNLIQNAIDALKTDKASVKKITVLLKHGTDSILIGVRDTGPGIPKKYHDLIFTKGYTTKEESGKRGYGLFLLKQHVSRLDGSIEIETSGGTCFVVKIPRH</sequence>
<dbReference type="Gene3D" id="1.10.287.130">
    <property type="match status" value="1"/>
</dbReference>
<dbReference type="Gene3D" id="3.30.565.10">
    <property type="entry name" value="Histidine kinase-like ATPase, C-terminal domain"/>
    <property type="match status" value="1"/>
</dbReference>
<dbReference type="InterPro" id="IPR004358">
    <property type="entry name" value="Sig_transdc_His_kin-like_C"/>
</dbReference>
<evidence type="ECO:0000256" key="11">
    <source>
        <dbReference type="ARBA" id="ARBA00022989"/>
    </source>
</evidence>
<dbReference type="GO" id="GO:0005524">
    <property type="term" value="F:ATP binding"/>
    <property type="evidence" value="ECO:0007669"/>
    <property type="project" value="UniProtKB-KW"/>
</dbReference>
<dbReference type="InterPro" id="IPR035965">
    <property type="entry name" value="PAS-like_dom_sf"/>
</dbReference>
<protein>
    <recommendedName>
        <fullName evidence="3">histidine kinase</fullName>
        <ecNumber evidence="3">2.7.13.3</ecNumber>
    </recommendedName>
</protein>
<evidence type="ECO:0000256" key="3">
    <source>
        <dbReference type="ARBA" id="ARBA00012438"/>
    </source>
</evidence>
<dbReference type="SMART" id="SM00387">
    <property type="entry name" value="HATPase_c"/>
    <property type="match status" value="1"/>
</dbReference>
<keyword evidence="12" id="KW-0902">Two-component regulatory system</keyword>
<dbReference type="PANTHER" id="PTHR43547">
    <property type="entry name" value="TWO-COMPONENT HISTIDINE KINASE"/>
    <property type="match status" value="1"/>
</dbReference>
<dbReference type="Gene3D" id="3.30.450.20">
    <property type="entry name" value="PAS domain"/>
    <property type="match status" value="2"/>
</dbReference>
<evidence type="ECO:0000313" key="17">
    <source>
        <dbReference type="Proteomes" id="UP000192343"/>
    </source>
</evidence>
<evidence type="ECO:0000256" key="7">
    <source>
        <dbReference type="ARBA" id="ARBA00022692"/>
    </source>
</evidence>
<feature type="domain" description="Histidine kinase" evidence="15">
    <location>
        <begin position="422"/>
        <end position="523"/>
    </location>
</feature>
<dbReference type="SUPFAM" id="SSF55785">
    <property type="entry name" value="PYP-like sensor domain (PAS domain)"/>
    <property type="match status" value="1"/>
</dbReference>
<dbReference type="SUPFAM" id="SSF103190">
    <property type="entry name" value="Sensory domain-like"/>
    <property type="match status" value="1"/>
</dbReference>
<evidence type="ECO:0000256" key="2">
    <source>
        <dbReference type="ARBA" id="ARBA00004651"/>
    </source>
</evidence>
<dbReference type="Pfam" id="PF17203">
    <property type="entry name" value="sCache_3_2"/>
    <property type="match status" value="1"/>
</dbReference>
<evidence type="ECO:0000256" key="13">
    <source>
        <dbReference type="ARBA" id="ARBA00023136"/>
    </source>
</evidence>
<dbReference type="InterPro" id="IPR039506">
    <property type="entry name" value="SPOB_a"/>
</dbReference>
<dbReference type="EMBL" id="MWQY01000007">
    <property type="protein sequence ID" value="ORC35988.1"/>
    <property type="molecule type" value="Genomic_DNA"/>
</dbReference>
<evidence type="ECO:0000313" key="16">
    <source>
        <dbReference type="EMBL" id="ORC35988.1"/>
    </source>
</evidence>
<dbReference type="InterPro" id="IPR013656">
    <property type="entry name" value="PAS_4"/>
</dbReference>
<evidence type="ECO:0000256" key="1">
    <source>
        <dbReference type="ARBA" id="ARBA00000085"/>
    </source>
</evidence>
<dbReference type="InterPro" id="IPR029151">
    <property type="entry name" value="Sensor-like_sf"/>
</dbReference>
<dbReference type="GO" id="GO:0005886">
    <property type="term" value="C:plasma membrane"/>
    <property type="evidence" value="ECO:0007669"/>
    <property type="project" value="UniProtKB-SubCell"/>
</dbReference>
<dbReference type="Proteomes" id="UP000192343">
    <property type="component" value="Unassembled WGS sequence"/>
</dbReference>
<proteinExistence type="predicted"/>
<gene>
    <name evidence="16" type="ORF">B4O97_07930</name>
</gene>
<comment type="catalytic activity">
    <reaction evidence="1">
        <text>ATP + protein L-histidine = ADP + protein N-phospho-L-histidine.</text>
        <dbReference type="EC" id="2.7.13.3"/>
    </reaction>
</comment>
<dbReference type="STRING" id="1963862.B4O97_07930"/>
<name>A0A1Y1RZA3_9SPIO</name>
<dbReference type="EC" id="2.7.13.3" evidence="3"/>
<dbReference type="AlphaFoldDB" id="A0A1Y1RZA3"/>
<dbReference type="SUPFAM" id="SSF55874">
    <property type="entry name" value="ATPase domain of HSP90 chaperone/DNA topoisomerase II/histidine kinase"/>
    <property type="match status" value="1"/>
</dbReference>
<keyword evidence="7 14" id="KW-0812">Transmembrane</keyword>
<reference evidence="16 17" key="1">
    <citation type="submission" date="2017-03" db="EMBL/GenBank/DDBJ databases">
        <title>Draft Genome sequence of Marispirochaeta sp. strain JC444.</title>
        <authorList>
            <person name="Shivani Y."/>
            <person name="Subhash Y."/>
            <person name="Sasikala C."/>
            <person name="Ramana C."/>
        </authorList>
    </citation>
    <scope>NUCLEOTIDE SEQUENCE [LARGE SCALE GENOMIC DNA]</scope>
    <source>
        <strain evidence="16 17">JC444</strain>
    </source>
</reference>